<proteinExistence type="predicted"/>
<dbReference type="eggNOG" id="ENOG503332Q">
    <property type="taxonomic scope" value="Bacteria"/>
</dbReference>
<dbReference type="HOGENOM" id="CLU_1862810_0_0_5"/>
<protein>
    <submittedName>
        <fullName evidence="1">Uncharacterized protein</fullName>
    </submittedName>
</protein>
<dbReference type="OrthoDB" id="8086524at2"/>
<dbReference type="EMBL" id="CP002447">
    <property type="protein sequence ID" value="ADV11699.1"/>
    <property type="molecule type" value="Genomic_DNA"/>
</dbReference>
<dbReference type="Proteomes" id="UP000007471">
    <property type="component" value="Chromosome"/>
</dbReference>
<evidence type="ECO:0000313" key="1">
    <source>
        <dbReference type="EMBL" id="ADV11699.1"/>
    </source>
</evidence>
<accession>E8T7H6</accession>
<dbReference type="KEGG" id="mci:Mesci_2560"/>
<gene>
    <name evidence="1" type="ordered locus">Mesci_2560</name>
</gene>
<name>E8T7H6_MESCW</name>
<dbReference type="AlphaFoldDB" id="E8T7H6"/>
<dbReference type="STRING" id="765698.Mesci_2560"/>
<sequence>MSRVYSVDEVHVEGLMIIPDNPPAISVSARGWVPTSGWSHPDLAPWMYIVPPTDGILDLDFVASPPTGLALQVFTRIGVTKAFPVPAWVVGVRVHSSTNSVEDKIGGAAAPSKEAIAGEGMPLPWPFPWWAPKSVRR</sequence>
<organism evidence="1 2">
    <name type="scientific">Mesorhizobium ciceri biovar biserrulae (strain HAMBI 2942 / LMG 23838 / WSM1271)</name>
    <dbReference type="NCBI Taxonomy" id="765698"/>
    <lineage>
        <taxon>Bacteria</taxon>
        <taxon>Pseudomonadati</taxon>
        <taxon>Pseudomonadota</taxon>
        <taxon>Alphaproteobacteria</taxon>
        <taxon>Hyphomicrobiales</taxon>
        <taxon>Phyllobacteriaceae</taxon>
        <taxon>Mesorhizobium</taxon>
    </lineage>
</organism>
<evidence type="ECO:0000313" key="2">
    <source>
        <dbReference type="Proteomes" id="UP000007471"/>
    </source>
</evidence>
<reference evidence="2" key="1">
    <citation type="submission" date="2011-01" db="EMBL/GenBank/DDBJ databases">
        <title>Complete sequence of chromosome of Mesorhizobium ciceri bv. biserrulae WSM1271.</title>
        <authorList>
            <person name="Lucas S."/>
            <person name="Copeland A."/>
            <person name="Lapidus A."/>
            <person name="Cheng J.-F."/>
            <person name="Goodwin L."/>
            <person name="Pitluck S."/>
            <person name="Teshima H."/>
            <person name="Detter J.C."/>
            <person name="Han C."/>
            <person name="Tapia R."/>
            <person name="Land M."/>
            <person name="Hauser L."/>
            <person name="Kyrpides N."/>
            <person name="Ivanova N."/>
            <person name="Nandasena K."/>
            <person name="Reeve W.G."/>
            <person name="Howieson J.G."/>
            <person name="O'Hara G."/>
            <person name="Tiwari R.P."/>
            <person name="Woyke T."/>
        </authorList>
    </citation>
    <scope>NUCLEOTIDE SEQUENCE [LARGE SCALE GENOMIC DNA]</scope>
    <source>
        <strain evidence="2">HAMBI 2942 / LMG 23838 / WSM1271</strain>
    </source>
</reference>